<evidence type="ECO:0000256" key="5">
    <source>
        <dbReference type="ARBA" id="ARBA00022679"/>
    </source>
</evidence>
<dbReference type="AlphaFoldDB" id="A0AA38LSU0"/>
<dbReference type="GO" id="GO:0005739">
    <property type="term" value="C:mitochondrion"/>
    <property type="evidence" value="ECO:0007669"/>
    <property type="project" value="TreeGrafter"/>
</dbReference>
<organism evidence="9 10">
    <name type="scientific">Dioszegia hungarica</name>
    <dbReference type="NCBI Taxonomy" id="4972"/>
    <lineage>
        <taxon>Eukaryota</taxon>
        <taxon>Fungi</taxon>
        <taxon>Dikarya</taxon>
        <taxon>Basidiomycota</taxon>
        <taxon>Agaricomycotina</taxon>
        <taxon>Tremellomycetes</taxon>
        <taxon>Tremellales</taxon>
        <taxon>Bulleribasidiaceae</taxon>
        <taxon>Dioszegia</taxon>
    </lineage>
</organism>
<evidence type="ECO:0000256" key="1">
    <source>
        <dbReference type="ARBA" id="ARBA00001933"/>
    </source>
</evidence>
<evidence type="ECO:0000256" key="2">
    <source>
        <dbReference type="ARBA" id="ARBA00007441"/>
    </source>
</evidence>
<dbReference type="SUPFAM" id="SSF53383">
    <property type="entry name" value="PLP-dependent transferases"/>
    <property type="match status" value="1"/>
</dbReference>
<proteinExistence type="inferred from homology"/>
<reference evidence="9" key="1">
    <citation type="journal article" date="2022" name="G3 (Bethesda)">
        <title>High quality genome of the basidiomycete yeast Dioszegia hungarica PDD-24b-2 isolated from cloud water.</title>
        <authorList>
            <person name="Jarrige D."/>
            <person name="Haridas S."/>
            <person name="Bleykasten-Grosshans C."/>
            <person name="Joly M."/>
            <person name="Nadalig T."/>
            <person name="Sancelme M."/>
            <person name="Vuilleumier S."/>
            <person name="Grigoriev I.V."/>
            <person name="Amato P."/>
            <person name="Bringel F."/>
        </authorList>
    </citation>
    <scope>NUCLEOTIDE SEQUENCE</scope>
    <source>
        <strain evidence="9">PDD-24b-2</strain>
    </source>
</reference>
<evidence type="ECO:0000256" key="4">
    <source>
        <dbReference type="ARBA" id="ARBA00022576"/>
    </source>
</evidence>
<evidence type="ECO:0000256" key="6">
    <source>
        <dbReference type="ARBA" id="ARBA00022898"/>
    </source>
</evidence>
<dbReference type="GO" id="GO:0030170">
    <property type="term" value="F:pyridoxal phosphate binding"/>
    <property type="evidence" value="ECO:0007669"/>
    <property type="project" value="InterPro"/>
</dbReference>
<dbReference type="GO" id="GO:0004069">
    <property type="term" value="F:L-aspartate:2-oxoglutarate aminotransferase activity"/>
    <property type="evidence" value="ECO:0007669"/>
    <property type="project" value="UniProtKB-EC"/>
</dbReference>
<dbReference type="Proteomes" id="UP001164286">
    <property type="component" value="Unassembled WGS sequence"/>
</dbReference>
<dbReference type="InterPro" id="IPR004839">
    <property type="entry name" value="Aminotransferase_I/II_large"/>
</dbReference>
<dbReference type="GeneID" id="77728325"/>
<feature type="compositionally biased region" description="Basic and acidic residues" evidence="7">
    <location>
        <begin position="491"/>
        <end position="510"/>
    </location>
</feature>
<comment type="cofactor">
    <cofactor evidence="1">
        <name>pyridoxal 5'-phosphate</name>
        <dbReference type="ChEBI" id="CHEBI:597326"/>
    </cofactor>
</comment>
<dbReference type="GO" id="GO:0006533">
    <property type="term" value="P:L-aspartate catabolic process"/>
    <property type="evidence" value="ECO:0007669"/>
    <property type="project" value="TreeGrafter"/>
</dbReference>
<dbReference type="Gene3D" id="3.40.640.10">
    <property type="entry name" value="Type I PLP-dependent aspartate aminotransferase-like (Major domain)"/>
    <property type="match status" value="1"/>
</dbReference>
<dbReference type="InterPro" id="IPR015424">
    <property type="entry name" value="PyrdxlP-dep_Trfase"/>
</dbReference>
<name>A0AA38LSU0_9TREE</name>
<gene>
    <name evidence="9" type="ORF">MKK02DRAFT_35241</name>
</gene>
<dbReference type="EMBL" id="JAKWFO010000013">
    <property type="protein sequence ID" value="KAI9633044.1"/>
    <property type="molecule type" value="Genomic_DNA"/>
</dbReference>
<evidence type="ECO:0000259" key="8">
    <source>
        <dbReference type="Pfam" id="PF00155"/>
    </source>
</evidence>
<evidence type="ECO:0000256" key="3">
    <source>
        <dbReference type="ARBA" id="ARBA00011738"/>
    </source>
</evidence>
<keyword evidence="4 9" id="KW-0032">Aminotransferase</keyword>
<feature type="region of interest" description="Disordered" evidence="7">
    <location>
        <begin position="491"/>
        <end position="556"/>
    </location>
</feature>
<comment type="similarity">
    <text evidence="2">Belongs to the class-I pyridoxal-phosphate-dependent aminotransferase family.</text>
</comment>
<dbReference type="Gene3D" id="3.90.1150.10">
    <property type="entry name" value="Aspartate Aminotransferase, domain 1"/>
    <property type="match status" value="1"/>
</dbReference>
<comment type="caution">
    <text evidence="9">The sequence shown here is derived from an EMBL/GenBank/DDBJ whole genome shotgun (WGS) entry which is preliminary data.</text>
</comment>
<dbReference type="InterPro" id="IPR015422">
    <property type="entry name" value="PyrdxlP-dep_Trfase_small"/>
</dbReference>
<keyword evidence="5" id="KW-0808">Transferase</keyword>
<dbReference type="PANTHER" id="PTHR11879:SF22">
    <property type="entry name" value="ASPARTATE AMINOTRANSFERASE, MITOCHONDRIAL"/>
    <property type="match status" value="1"/>
</dbReference>
<accession>A0AA38LSU0</accession>
<dbReference type="InterPro" id="IPR000796">
    <property type="entry name" value="Asp_trans"/>
</dbReference>
<protein>
    <submittedName>
        <fullName evidence="9">Aspartate aminotransferase-P2, mitochondrial</fullName>
    </submittedName>
</protein>
<dbReference type="PANTHER" id="PTHR11879">
    <property type="entry name" value="ASPARTATE AMINOTRANSFERASE"/>
    <property type="match status" value="1"/>
</dbReference>
<feature type="compositionally biased region" description="Basic and acidic residues" evidence="7">
    <location>
        <begin position="523"/>
        <end position="556"/>
    </location>
</feature>
<dbReference type="RefSeq" id="XP_052942821.1">
    <property type="nucleotide sequence ID" value="XM_053089120.1"/>
</dbReference>
<feature type="domain" description="Aminotransferase class I/classII large" evidence="8">
    <location>
        <begin position="121"/>
        <end position="426"/>
    </location>
</feature>
<dbReference type="PRINTS" id="PR00799">
    <property type="entry name" value="TRANSAMINASE"/>
</dbReference>
<sequence>MDADTANSAAMDTILQATKAAGKGNVIAGNALANLSTAAGMDLEGLESGERAGLLMEVLQQNQTQTQSQPPSDPDAPYPKLDLTLQGFREDNGRIFIPPTVRYVEKTMRADKESVLARDALPIQGDEQFFKEGTRLIYGAESTVWKRGLVSAVQAHTITGALRIAASFLSRFPPGPIPGAPKAVYCPTPTTPEDELAMKESGLDVRRFRFLDQESGAVDWAGIREDLQEATPRSVVLLYVSGTVPTGVEINASQWRILTTLLAERQLVPLCVLPFQGLSSGDVDRDAQPVKFMVHEGLPVVVVQSFDAGMGIYADSPSIISVATQSTETKDRVDSQLRAAARAYHSHPAPWGAHIVWSILSDSKLYPAWMNEIKAMSGRLRSVREKLYDVLTNKLKTPGSWLHIKRSSGMLCTALLPPSQVSSLAQSRNIHLNMDGSFSLGALNAPRIEVLAKGIDYVVRQSIREQEEAQAQAIAMELALAAAREQAAKEEAEAAERAARDAEEKAREEDTLLMEASIADAMEMQRREEEEEKRREEERREMDEAIRKAAERADMQRRAEEILASIGAMN</sequence>
<comment type="subunit">
    <text evidence="3">Homodimer.</text>
</comment>
<dbReference type="Pfam" id="PF00155">
    <property type="entry name" value="Aminotran_1_2"/>
    <property type="match status" value="1"/>
</dbReference>
<evidence type="ECO:0000313" key="9">
    <source>
        <dbReference type="EMBL" id="KAI9633044.1"/>
    </source>
</evidence>
<keyword evidence="10" id="KW-1185">Reference proteome</keyword>
<dbReference type="InterPro" id="IPR015421">
    <property type="entry name" value="PyrdxlP-dep_Trfase_major"/>
</dbReference>
<evidence type="ECO:0000313" key="10">
    <source>
        <dbReference type="Proteomes" id="UP001164286"/>
    </source>
</evidence>
<evidence type="ECO:0000256" key="7">
    <source>
        <dbReference type="SAM" id="MobiDB-lite"/>
    </source>
</evidence>
<keyword evidence="6" id="KW-0663">Pyridoxal phosphate</keyword>